<keyword evidence="3" id="KW-1185">Reference proteome</keyword>
<dbReference type="Pfam" id="PF00650">
    <property type="entry name" value="CRAL_TRIO"/>
    <property type="match status" value="1"/>
</dbReference>
<reference evidence="2" key="1">
    <citation type="submission" date="2022-01" db="EMBL/GenBank/DDBJ databases">
        <authorList>
            <person name="King R."/>
        </authorList>
    </citation>
    <scope>NUCLEOTIDE SEQUENCE</scope>
</reference>
<dbReference type="GO" id="GO:0016020">
    <property type="term" value="C:membrane"/>
    <property type="evidence" value="ECO:0007669"/>
    <property type="project" value="TreeGrafter"/>
</dbReference>
<proteinExistence type="predicted"/>
<evidence type="ECO:0000313" key="2">
    <source>
        <dbReference type="EMBL" id="CAG9805873.1"/>
    </source>
</evidence>
<dbReference type="SUPFAM" id="SSF52087">
    <property type="entry name" value="CRAL/TRIO domain"/>
    <property type="match status" value="1"/>
</dbReference>
<dbReference type="Gene3D" id="3.40.525.10">
    <property type="entry name" value="CRAL-TRIO lipid binding domain"/>
    <property type="match status" value="1"/>
</dbReference>
<sequence length="302" mass="34742">MNIDLEYDYSEALKRQGHTQADVDAIRNLVSQYPHIPKSITDKQLLLFLDSCGGAEEGAKVCKLYYTMKQKNVEHFKLRDPTHPKIQQCLANQDYFYLPNTPTGDVVVFHRLSSSRASDYVFDEAIKTFFMTIDSCIQKNGPHDGAIFLFDMKGVGLMHLTRVNVSSIRKFFQYLQEAVPGKLRAIHVFNVVYFFDKVLALIKPFMKAEILKNLHLHSSGLDLEKFYKEHVPKSSLPSDFGGDMPSIKELHEKHCKEFVRLRPYFLAEEKQAALMLDNCDKTSLNKELLIENERNLKSISID</sequence>
<dbReference type="PANTHER" id="PTHR10174:SF130">
    <property type="entry name" value="ALPHA-TOCOPHEROL TRANSFER PROTEIN-LIKE"/>
    <property type="match status" value="1"/>
</dbReference>
<accession>A0A9N9WR94</accession>
<dbReference type="SMART" id="SM00516">
    <property type="entry name" value="SEC14"/>
    <property type="match status" value="1"/>
</dbReference>
<evidence type="ECO:0000313" key="3">
    <source>
        <dbReference type="Proteomes" id="UP001153620"/>
    </source>
</evidence>
<reference evidence="2" key="2">
    <citation type="submission" date="2022-10" db="EMBL/GenBank/DDBJ databases">
        <authorList>
            <consortium name="ENA_rothamsted_submissions"/>
            <consortium name="culmorum"/>
            <person name="King R."/>
        </authorList>
    </citation>
    <scope>NUCLEOTIDE SEQUENCE</scope>
</reference>
<dbReference type="Proteomes" id="UP001153620">
    <property type="component" value="Chromosome 2"/>
</dbReference>
<evidence type="ECO:0000259" key="1">
    <source>
        <dbReference type="PROSITE" id="PS50191"/>
    </source>
</evidence>
<organism evidence="2 3">
    <name type="scientific">Chironomus riparius</name>
    <dbReference type="NCBI Taxonomy" id="315576"/>
    <lineage>
        <taxon>Eukaryota</taxon>
        <taxon>Metazoa</taxon>
        <taxon>Ecdysozoa</taxon>
        <taxon>Arthropoda</taxon>
        <taxon>Hexapoda</taxon>
        <taxon>Insecta</taxon>
        <taxon>Pterygota</taxon>
        <taxon>Neoptera</taxon>
        <taxon>Endopterygota</taxon>
        <taxon>Diptera</taxon>
        <taxon>Nematocera</taxon>
        <taxon>Chironomoidea</taxon>
        <taxon>Chironomidae</taxon>
        <taxon>Chironominae</taxon>
        <taxon>Chironomus</taxon>
    </lineage>
</organism>
<dbReference type="PROSITE" id="PS50191">
    <property type="entry name" value="CRAL_TRIO"/>
    <property type="match status" value="1"/>
</dbReference>
<dbReference type="PANTHER" id="PTHR10174">
    <property type="entry name" value="ALPHA-TOCOPHEROL TRANSFER PROTEIN-RELATED"/>
    <property type="match status" value="1"/>
</dbReference>
<dbReference type="CDD" id="cd00170">
    <property type="entry name" value="SEC14"/>
    <property type="match status" value="1"/>
</dbReference>
<protein>
    <recommendedName>
        <fullName evidence="1">CRAL-TRIO domain-containing protein</fullName>
    </recommendedName>
</protein>
<feature type="domain" description="CRAL-TRIO" evidence="1">
    <location>
        <begin position="83"/>
        <end position="248"/>
    </location>
</feature>
<name>A0A9N9WR94_9DIPT</name>
<dbReference type="GO" id="GO:1902936">
    <property type="term" value="F:phosphatidylinositol bisphosphate binding"/>
    <property type="evidence" value="ECO:0007669"/>
    <property type="project" value="TreeGrafter"/>
</dbReference>
<dbReference type="InterPro" id="IPR036865">
    <property type="entry name" value="CRAL-TRIO_dom_sf"/>
</dbReference>
<gene>
    <name evidence="2" type="ORF">CHIRRI_LOCUS8740</name>
</gene>
<dbReference type="PRINTS" id="PR00180">
    <property type="entry name" value="CRETINALDHBP"/>
</dbReference>
<dbReference type="InterPro" id="IPR001251">
    <property type="entry name" value="CRAL-TRIO_dom"/>
</dbReference>
<dbReference type="EMBL" id="OU895878">
    <property type="protein sequence ID" value="CAG9805873.1"/>
    <property type="molecule type" value="Genomic_DNA"/>
</dbReference>
<dbReference type="OrthoDB" id="1434354at2759"/>
<dbReference type="AlphaFoldDB" id="A0A9N9WR94"/>